<dbReference type="RefSeq" id="WP_353866376.1">
    <property type="nucleotide sequence ID" value="NZ_CP088295.1"/>
</dbReference>
<protein>
    <submittedName>
        <fullName evidence="2">Uncharacterized protein</fullName>
    </submittedName>
</protein>
<gene>
    <name evidence="2" type="ORF">LRS13_10595</name>
</gene>
<reference evidence="3" key="1">
    <citation type="submission" date="2021-11" db="EMBL/GenBank/DDBJ databases">
        <title>Cultivation dependent microbiological survey of springs from the worlds oldest radium mine currently devoted to the extraction of radon-saturated water.</title>
        <authorList>
            <person name="Kapinusova G."/>
            <person name="Smrhova T."/>
            <person name="Strejcek M."/>
            <person name="Suman J."/>
            <person name="Jani K."/>
            <person name="Pajer P."/>
            <person name="Uhlik O."/>
        </authorList>
    </citation>
    <scope>NUCLEOTIDE SEQUENCE [LARGE SCALE GENOMIC DNA]</scope>
    <source>
        <strain evidence="3">J379</strain>
    </source>
</reference>
<sequence length="492" mass="52595">MRAMPRLGAALLAVAALGTGAPGASATQRPTAPPTGCFWSIAINSTTANVAFPNGTLTNYWYSKLTLPTGAKLVLKGTYPRARYMSLNSYFSSPTDAALKGVATDAVYDAQIAPDAGSTNPFLPGARRTPSKRGRAWTLTVTGDQPPPSPGDRAPNTLYAGTRPAGEPQPVELLYRIYVQDKGTDLAGDGGLPEPTLVLQDGTTRTGQALCDAIGVDTAPPQPPSFTVNQYLALTNLPPNPAAGFPGSTPQSPASAPPAWYRPLNPCMFQYPFFQSAGYPIPACPQTPGLTQYPTKDNAYITAYVDRRFGPAPDGRNVVVMRGKLPTTPETSQRDPFMRGGKQLRYWGVCTNESLVTTKATVQDGCAYDEDIPTDRDGNYTIVMSTPEDRPSNAQERCGVAWLNWGEGDGLPAPYTKPTSALLIVRNLIPDPSFAQAVQNVPAPGLPADVAATLGPYKPTLEYQSPAQFQRAGCSTKGHLQRTFARWVRSLR</sequence>
<dbReference type="EMBL" id="CP088295">
    <property type="protein sequence ID" value="UUY05938.1"/>
    <property type="molecule type" value="Genomic_DNA"/>
</dbReference>
<evidence type="ECO:0000313" key="3">
    <source>
        <dbReference type="Proteomes" id="UP001058860"/>
    </source>
</evidence>
<feature type="signal peptide" evidence="1">
    <location>
        <begin position="1"/>
        <end position="26"/>
    </location>
</feature>
<keyword evidence="1" id="KW-0732">Signal</keyword>
<name>A0ABY5PMP7_9ACTN</name>
<evidence type="ECO:0000256" key="1">
    <source>
        <dbReference type="SAM" id="SignalP"/>
    </source>
</evidence>
<proteinExistence type="predicted"/>
<accession>A0ABY5PMP7</accession>
<evidence type="ECO:0000313" key="2">
    <source>
        <dbReference type="EMBL" id="UUY05938.1"/>
    </source>
</evidence>
<organism evidence="2 3">
    <name type="scientific">Svornostia abyssi</name>
    <dbReference type="NCBI Taxonomy" id="2898438"/>
    <lineage>
        <taxon>Bacteria</taxon>
        <taxon>Bacillati</taxon>
        <taxon>Actinomycetota</taxon>
        <taxon>Thermoleophilia</taxon>
        <taxon>Solirubrobacterales</taxon>
        <taxon>Baekduiaceae</taxon>
        <taxon>Svornostia</taxon>
    </lineage>
</organism>
<dbReference type="Proteomes" id="UP001058860">
    <property type="component" value="Chromosome"/>
</dbReference>
<feature type="chain" id="PRO_5047036926" evidence="1">
    <location>
        <begin position="27"/>
        <end position="492"/>
    </location>
</feature>
<keyword evidence="3" id="KW-1185">Reference proteome</keyword>